<dbReference type="Pfam" id="PF02469">
    <property type="entry name" value="Fasciclin"/>
    <property type="match status" value="1"/>
</dbReference>
<dbReference type="PROSITE" id="PS51257">
    <property type="entry name" value="PROKAR_LIPOPROTEIN"/>
    <property type="match status" value="1"/>
</dbReference>
<protein>
    <recommendedName>
        <fullName evidence="2">FAS1 domain-containing protein</fullName>
    </recommendedName>
</protein>
<evidence type="ECO:0000256" key="1">
    <source>
        <dbReference type="SAM" id="SignalP"/>
    </source>
</evidence>
<feature type="domain" description="FAS1" evidence="2">
    <location>
        <begin position="134"/>
        <end position="225"/>
    </location>
</feature>
<dbReference type="EMBL" id="JACHCA010000009">
    <property type="protein sequence ID" value="MBB6129388.1"/>
    <property type="molecule type" value="Genomic_DNA"/>
</dbReference>
<dbReference type="SUPFAM" id="SSF82153">
    <property type="entry name" value="FAS1 domain"/>
    <property type="match status" value="1"/>
</dbReference>
<sequence length="230" mass="26291">MKKMKQAIVWLAFMGLLISMAGCNLAGLKLQENADYHPYVLDPHINKTTWQYIKDRSYNFAGKDTIFKLMRQAIEYSGIDTNLYIKTNCTFVLLHNDAVFRTTVVNKVPTITADCYWGKYLINGKPGTKWSDYPKDQVKNYLLYLIVQGAYSFNNLAPTNVVATTLQPLNYDPLNPTSIMTLRVNNDQNFTMRLNDFSNSVAYVSVRTSNILPINGAIQVIDRVLFYQTK</sequence>
<keyword evidence="1" id="KW-0732">Signal</keyword>
<gene>
    <name evidence="3" type="ORF">HDF22_003514</name>
</gene>
<dbReference type="Gene3D" id="2.30.180.10">
    <property type="entry name" value="FAS1 domain"/>
    <property type="match status" value="1"/>
</dbReference>
<reference evidence="3 4" key="1">
    <citation type="submission" date="2020-08" db="EMBL/GenBank/DDBJ databases">
        <title>Genomic Encyclopedia of Type Strains, Phase IV (KMG-V): Genome sequencing to study the core and pangenomes of soil and plant-associated prokaryotes.</title>
        <authorList>
            <person name="Whitman W."/>
        </authorList>
    </citation>
    <scope>NUCLEOTIDE SEQUENCE [LARGE SCALE GENOMIC DNA]</scope>
    <source>
        <strain evidence="3 4">MP601</strain>
    </source>
</reference>
<accession>A0A841JKY8</accession>
<evidence type="ECO:0000313" key="3">
    <source>
        <dbReference type="EMBL" id="MBB6129388.1"/>
    </source>
</evidence>
<organism evidence="3 4">
    <name type="scientific">Mucilaginibacter lappiensis</name>
    <dbReference type="NCBI Taxonomy" id="354630"/>
    <lineage>
        <taxon>Bacteria</taxon>
        <taxon>Pseudomonadati</taxon>
        <taxon>Bacteroidota</taxon>
        <taxon>Sphingobacteriia</taxon>
        <taxon>Sphingobacteriales</taxon>
        <taxon>Sphingobacteriaceae</taxon>
        <taxon>Mucilaginibacter</taxon>
    </lineage>
</organism>
<name>A0A841JKY8_9SPHI</name>
<dbReference type="Proteomes" id="UP000548326">
    <property type="component" value="Unassembled WGS sequence"/>
</dbReference>
<evidence type="ECO:0000259" key="2">
    <source>
        <dbReference type="Pfam" id="PF02469"/>
    </source>
</evidence>
<evidence type="ECO:0000313" key="4">
    <source>
        <dbReference type="Proteomes" id="UP000548326"/>
    </source>
</evidence>
<dbReference type="AlphaFoldDB" id="A0A841JKY8"/>
<feature type="chain" id="PRO_5032766365" description="FAS1 domain-containing protein" evidence="1">
    <location>
        <begin position="27"/>
        <end position="230"/>
    </location>
</feature>
<proteinExistence type="predicted"/>
<dbReference type="InterPro" id="IPR000782">
    <property type="entry name" value="FAS1_domain"/>
</dbReference>
<feature type="signal peptide" evidence="1">
    <location>
        <begin position="1"/>
        <end position="26"/>
    </location>
</feature>
<comment type="caution">
    <text evidence="3">The sequence shown here is derived from an EMBL/GenBank/DDBJ whole genome shotgun (WGS) entry which is preliminary data.</text>
</comment>
<dbReference type="InterPro" id="IPR036378">
    <property type="entry name" value="FAS1_dom_sf"/>
</dbReference>